<evidence type="ECO:0000256" key="2">
    <source>
        <dbReference type="ARBA" id="ARBA00022679"/>
    </source>
</evidence>
<protein>
    <submittedName>
        <fullName evidence="5">3-keto-5-aminohexanoate cleavage protein</fullName>
    </submittedName>
</protein>
<dbReference type="InterPro" id="IPR013785">
    <property type="entry name" value="Aldolase_TIM"/>
</dbReference>
<dbReference type="Gene3D" id="3.20.20.70">
    <property type="entry name" value="Aldolase class I"/>
    <property type="match status" value="1"/>
</dbReference>
<evidence type="ECO:0000256" key="3">
    <source>
        <dbReference type="ARBA" id="ARBA00022723"/>
    </source>
</evidence>
<evidence type="ECO:0000256" key="1">
    <source>
        <dbReference type="ARBA" id="ARBA00001947"/>
    </source>
</evidence>
<proteinExistence type="predicted"/>
<evidence type="ECO:0000313" key="5">
    <source>
        <dbReference type="EMBL" id="CAG9933989.1"/>
    </source>
</evidence>
<keyword evidence="4" id="KW-0862">Zinc</keyword>
<dbReference type="PANTHER" id="PTHR37418">
    <property type="entry name" value="3-KETO-5-AMINOHEXANOATE CLEAVAGE ENZYME-RELATED"/>
    <property type="match status" value="1"/>
</dbReference>
<dbReference type="EMBL" id="OU912926">
    <property type="protein sequence ID" value="CAG9933989.1"/>
    <property type="molecule type" value="Genomic_DNA"/>
</dbReference>
<organism evidence="5 6">
    <name type="scientific">Candidatus Nitrotoga arctica</name>
    <dbReference type="NCBI Taxonomy" id="453162"/>
    <lineage>
        <taxon>Bacteria</taxon>
        <taxon>Pseudomonadati</taxon>
        <taxon>Pseudomonadota</taxon>
        <taxon>Betaproteobacteria</taxon>
        <taxon>Nitrosomonadales</taxon>
        <taxon>Gallionellaceae</taxon>
        <taxon>Candidatus Nitrotoga</taxon>
    </lineage>
</organism>
<keyword evidence="3" id="KW-0479">Metal-binding</keyword>
<dbReference type="PANTHER" id="PTHR37418:SF2">
    <property type="entry name" value="3-KETO-5-AMINOHEXANOATE CLEAVAGE ENZYME"/>
    <property type="match status" value="1"/>
</dbReference>
<keyword evidence="6" id="KW-1185">Reference proteome</keyword>
<dbReference type="RefSeq" id="WP_239797682.1">
    <property type="nucleotide sequence ID" value="NZ_OU912926.1"/>
</dbReference>
<keyword evidence="2" id="KW-0808">Transferase</keyword>
<evidence type="ECO:0000256" key="4">
    <source>
        <dbReference type="ARBA" id="ARBA00022833"/>
    </source>
</evidence>
<evidence type="ECO:0000313" key="6">
    <source>
        <dbReference type="Proteomes" id="UP000839052"/>
    </source>
</evidence>
<dbReference type="Proteomes" id="UP000839052">
    <property type="component" value="Chromosome"/>
</dbReference>
<comment type="cofactor">
    <cofactor evidence="1">
        <name>Zn(2+)</name>
        <dbReference type="ChEBI" id="CHEBI:29105"/>
    </cofactor>
</comment>
<name>A0ABN8AQA2_9PROT</name>
<gene>
    <name evidence="5" type="ORF">NTG6680_2740</name>
</gene>
<sequence length="284" mass="29959">MNPAALPLIINLAPTGAVAAEGKNPHLPVSEAAILEDVIQCARAGASMVHLHVRDEAGKPSADASRFQTLISALRATPEGRDLVLCVSTSGRHGQTSEQRAAVLNLTGAAKPDMASLTLSSLNFVQGASVNPPDTIRFLAKRMLERGIRPELEVFDLGMINFAKVMIAEGLITPPFYFNLLLGNIAGAQVAFSDIAALVQQLPPDSIWALAGIGKFQKSAMGLGCVLAPGVRIGLEDNLWQDPVTRTAATNLGLVNWLAELARVYGRPLATSGEVRGWLGLAGK</sequence>
<dbReference type="Pfam" id="PF05853">
    <property type="entry name" value="BKACE"/>
    <property type="match status" value="1"/>
</dbReference>
<accession>A0ABN8AQA2</accession>
<reference evidence="5 6" key="1">
    <citation type="submission" date="2021-10" db="EMBL/GenBank/DDBJ databases">
        <authorList>
            <person name="Koch H."/>
        </authorList>
    </citation>
    <scope>NUCLEOTIDE SEQUENCE [LARGE SCALE GENOMIC DNA]</scope>
    <source>
        <strain evidence="5">6680</strain>
    </source>
</reference>
<dbReference type="InterPro" id="IPR008567">
    <property type="entry name" value="BKACE"/>
</dbReference>